<dbReference type="PANTHER" id="PTHR30478:SF0">
    <property type="entry name" value="BETA SLIDING CLAMP"/>
    <property type="match status" value="1"/>
</dbReference>
<evidence type="ECO:0000256" key="6">
    <source>
        <dbReference type="ARBA" id="ARBA00022695"/>
    </source>
</evidence>
<evidence type="ECO:0000313" key="15">
    <source>
        <dbReference type="Proteomes" id="UP000219546"/>
    </source>
</evidence>
<dbReference type="PIRSF" id="PIRSF000804">
    <property type="entry name" value="DNA_pol_III_b"/>
    <property type="match status" value="1"/>
</dbReference>
<dbReference type="GO" id="GO:0009360">
    <property type="term" value="C:DNA polymerase III complex"/>
    <property type="evidence" value="ECO:0007669"/>
    <property type="project" value="InterPro"/>
</dbReference>
<keyword evidence="8 10" id="KW-0239">DNA-directed DNA polymerase</keyword>
<dbReference type="RefSeq" id="WP_097157095.1">
    <property type="nucleotide sequence ID" value="NZ_JBEPMQ010000003.1"/>
</dbReference>
<name>A0A285CIE2_9BACI</name>
<dbReference type="OrthoDB" id="8421503at2"/>
<organism evidence="14 15">
    <name type="scientific">Bacillus oleivorans</name>
    <dbReference type="NCBI Taxonomy" id="1448271"/>
    <lineage>
        <taxon>Bacteria</taxon>
        <taxon>Bacillati</taxon>
        <taxon>Bacillota</taxon>
        <taxon>Bacilli</taxon>
        <taxon>Bacillales</taxon>
        <taxon>Bacillaceae</taxon>
        <taxon>Bacillus</taxon>
    </lineage>
</organism>
<keyword evidence="15" id="KW-1185">Reference proteome</keyword>
<evidence type="ECO:0000256" key="9">
    <source>
        <dbReference type="ARBA" id="ARBA00023125"/>
    </source>
</evidence>
<keyword evidence="6 10" id="KW-0548">Nucleotidyltransferase</keyword>
<dbReference type="GO" id="GO:0003887">
    <property type="term" value="F:DNA-directed DNA polymerase activity"/>
    <property type="evidence" value="ECO:0007669"/>
    <property type="project" value="UniProtKB-UniRule"/>
</dbReference>
<evidence type="ECO:0000259" key="11">
    <source>
        <dbReference type="Pfam" id="PF00712"/>
    </source>
</evidence>
<dbReference type="InterPro" id="IPR022635">
    <property type="entry name" value="DNA_polIII_beta_C"/>
</dbReference>
<feature type="domain" description="DNA polymerase III beta sliding clamp N-terminal" evidence="11">
    <location>
        <begin position="1"/>
        <end position="120"/>
    </location>
</feature>
<dbReference type="CDD" id="cd00140">
    <property type="entry name" value="beta_clamp"/>
    <property type="match status" value="1"/>
</dbReference>
<gene>
    <name evidence="14" type="ORF">SAMN05877753_101609</name>
</gene>
<evidence type="ECO:0000256" key="4">
    <source>
        <dbReference type="ARBA" id="ARBA00022490"/>
    </source>
</evidence>
<dbReference type="InterPro" id="IPR022634">
    <property type="entry name" value="DNA_polIII_beta_N"/>
</dbReference>
<dbReference type="GO" id="GO:0005737">
    <property type="term" value="C:cytoplasm"/>
    <property type="evidence" value="ECO:0007669"/>
    <property type="project" value="UniProtKB-SubCell"/>
</dbReference>
<reference evidence="14 15" key="1">
    <citation type="submission" date="2017-08" db="EMBL/GenBank/DDBJ databases">
        <authorList>
            <person name="de Groot N.N."/>
        </authorList>
    </citation>
    <scope>NUCLEOTIDE SEQUENCE [LARGE SCALE GENOMIC DNA]</scope>
    <source>
        <strain evidence="14 15">JC228</strain>
    </source>
</reference>
<dbReference type="Pfam" id="PF00712">
    <property type="entry name" value="DNA_pol3_beta"/>
    <property type="match status" value="1"/>
</dbReference>
<dbReference type="SUPFAM" id="SSF55979">
    <property type="entry name" value="DNA clamp"/>
    <property type="match status" value="3"/>
</dbReference>
<dbReference type="Gene3D" id="3.70.10.10">
    <property type="match status" value="1"/>
</dbReference>
<feature type="domain" description="DNA polymerase III beta sliding clamp central" evidence="12">
    <location>
        <begin position="131"/>
        <end position="243"/>
    </location>
</feature>
<keyword evidence="7 10" id="KW-0235">DNA replication</keyword>
<evidence type="ECO:0000256" key="10">
    <source>
        <dbReference type="PIRNR" id="PIRNR000804"/>
    </source>
</evidence>
<dbReference type="GO" id="GO:0003677">
    <property type="term" value="F:DNA binding"/>
    <property type="evidence" value="ECO:0007669"/>
    <property type="project" value="UniProtKB-UniRule"/>
</dbReference>
<evidence type="ECO:0000256" key="3">
    <source>
        <dbReference type="ARBA" id="ARBA00021035"/>
    </source>
</evidence>
<dbReference type="Pfam" id="PF02767">
    <property type="entry name" value="DNA_pol3_beta_2"/>
    <property type="match status" value="1"/>
</dbReference>
<accession>A0A285CIE2</accession>
<keyword evidence="4 10" id="KW-0963">Cytoplasm</keyword>
<dbReference type="NCBIfam" id="TIGR00663">
    <property type="entry name" value="dnan"/>
    <property type="match status" value="1"/>
</dbReference>
<dbReference type="Gene3D" id="3.10.150.10">
    <property type="entry name" value="DNA Polymerase III, subunit A, domain 2"/>
    <property type="match status" value="1"/>
</dbReference>
<dbReference type="GO" id="GO:0008408">
    <property type="term" value="F:3'-5' exonuclease activity"/>
    <property type="evidence" value="ECO:0007669"/>
    <property type="project" value="InterPro"/>
</dbReference>
<evidence type="ECO:0000259" key="13">
    <source>
        <dbReference type="Pfam" id="PF02768"/>
    </source>
</evidence>
<comment type="similarity">
    <text evidence="2 10">Belongs to the beta sliding clamp family.</text>
</comment>
<evidence type="ECO:0000256" key="7">
    <source>
        <dbReference type="ARBA" id="ARBA00022705"/>
    </source>
</evidence>
<evidence type="ECO:0000256" key="8">
    <source>
        <dbReference type="ARBA" id="ARBA00022932"/>
    </source>
</evidence>
<feature type="domain" description="DNA polymerase III beta sliding clamp C-terminal" evidence="13">
    <location>
        <begin position="246"/>
        <end position="368"/>
    </location>
</feature>
<dbReference type="Pfam" id="PF02768">
    <property type="entry name" value="DNA_pol3_beta_3"/>
    <property type="match status" value="1"/>
</dbReference>
<comment type="function">
    <text evidence="10">Confers DNA tethering and processivity to DNA polymerases and other proteins. Acts as a clamp, forming a ring around DNA (a reaction catalyzed by the clamp-loading complex) which diffuses in an ATP-independent manner freely and bidirectionally along dsDNA. Initially characterized for its ability to contact the catalytic subunit of DNA polymerase III (Pol III), a complex, multichain enzyme responsible for most of the replicative synthesis in bacteria; Pol III exhibits 3'-5' exonuclease proofreading activity. The beta chain is required for initiation of replication as well as for processivity of DNA replication.</text>
</comment>
<dbReference type="InterPro" id="IPR046938">
    <property type="entry name" value="DNA_clamp_sf"/>
</dbReference>
<protein>
    <recommendedName>
        <fullName evidence="3 10">Beta sliding clamp</fullName>
    </recommendedName>
</protein>
<dbReference type="InterPro" id="IPR001001">
    <property type="entry name" value="DNA_polIII_beta"/>
</dbReference>
<evidence type="ECO:0000256" key="1">
    <source>
        <dbReference type="ARBA" id="ARBA00004496"/>
    </source>
</evidence>
<dbReference type="InterPro" id="IPR022637">
    <property type="entry name" value="DNA_polIII_beta_cen"/>
</dbReference>
<evidence type="ECO:0000256" key="5">
    <source>
        <dbReference type="ARBA" id="ARBA00022679"/>
    </source>
</evidence>
<dbReference type="PANTHER" id="PTHR30478">
    <property type="entry name" value="DNA POLYMERASE III SUBUNIT BETA"/>
    <property type="match status" value="1"/>
</dbReference>
<evidence type="ECO:0000256" key="2">
    <source>
        <dbReference type="ARBA" id="ARBA00010752"/>
    </source>
</evidence>
<comment type="subunit">
    <text evidence="10">Forms a ring-shaped head-to-tail homodimer around DNA.</text>
</comment>
<evidence type="ECO:0000259" key="12">
    <source>
        <dbReference type="Pfam" id="PF02767"/>
    </source>
</evidence>
<dbReference type="AlphaFoldDB" id="A0A285CIE2"/>
<keyword evidence="9" id="KW-0238">DNA-binding</keyword>
<keyword evidence="5 10" id="KW-0808">Transferase</keyword>
<comment type="subcellular location">
    <subcellularLocation>
        <location evidence="1 10">Cytoplasm</location>
    </subcellularLocation>
</comment>
<sequence length="370" mass="40583">MKVTIEKGILIKGVQSVLRAVSSRTTIPILTCIKLSVSSKGLLLAGSDSNISIEVHIQDSSLRVEEQGAIALHARVFYEIIKNLPDEPISISLNSKKAIIQAGKSEFKLNGIDAEEYPKLRPIEAREKLSLSASLLKQIIRQTAFAVSASETRPILTGVNWRLSEGILTCSATDSHLLALKKVTVEGQGGFNIVVPGKSLLELRALLPDTNELVELSVSQNQVQFSLSNIRFHARLLEGAYPDITRFISKDQKAEMVINTHHFAQAIKRASLLAKEGSFNVVKFMYHAINDIQIASYSPEFGDLTEDIEVESIDGEETQVSFNASYMAEALKAHDSAVVSVRFTGAMKPIIITAPEDESVLQLILPVRSY</sequence>
<evidence type="ECO:0000313" key="14">
    <source>
        <dbReference type="EMBL" id="SNX67290.1"/>
    </source>
</evidence>
<dbReference type="SMART" id="SM00480">
    <property type="entry name" value="POL3Bc"/>
    <property type="match status" value="1"/>
</dbReference>
<dbReference type="GO" id="GO:0006271">
    <property type="term" value="P:DNA strand elongation involved in DNA replication"/>
    <property type="evidence" value="ECO:0007669"/>
    <property type="project" value="TreeGrafter"/>
</dbReference>
<dbReference type="EMBL" id="OAOP01000001">
    <property type="protein sequence ID" value="SNX67290.1"/>
    <property type="molecule type" value="Genomic_DNA"/>
</dbReference>
<dbReference type="Proteomes" id="UP000219546">
    <property type="component" value="Unassembled WGS sequence"/>
</dbReference>
<proteinExistence type="inferred from homology"/>